<organism evidence="1 2">
    <name type="scientific">Atta colombica</name>
    <dbReference type="NCBI Taxonomy" id="520822"/>
    <lineage>
        <taxon>Eukaryota</taxon>
        <taxon>Metazoa</taxon>
        <taxon>Ecdysozoa</taxon>
        <taxon>Arthropoda</taxon>
        <taxon>Hexapoda</taxon>
        <taxon>Insecta</taxon>
        <taxon>Pterygota</taxon>
        <taxon>Neoptera</taxon>
        <taxon>Endopterygota</taxon>
        <taxon>Hymenoptera</taxon>
        <taxon>Apocrita</taxon>
        <taxon>Aculeata</taxon>
        <taxon>Formicoidea</taxon>
        <taxon>Formicidae</taxon>
        <taxon>Myrmicinae</taxon>
        <taxon>Atta</taxon>
    </lineage>
</organism>
<evidence type="ECO:0000313" key="1">
    <source>
        <dbReference type="EMBL" id="KYM80830.1"/>
    </source>
</evidence>
<keyword evidence="2" id="KW-1185">Reference proteome</keyword>
<dbReference type="Proteomes" id="UP000078540">
    <property type="component" value="Unassembled WGS sequence"/>
</dbReference>
<proteinExistence type="predicted"/>
<protein>
    <submittedName>
        <fullName evidence="1">Uncharacterized protein</fullName>
    </submittedName>
</protein>
<gene>
    <name evidence="1" type="ORF">ALC53_08714</name>
</gene>
<name>A0A151I1R0_9HYME</name>
<reference evidence="1 2" key="1">
    <citation type="submission" date="2015-09" db="EMBL/GenBank/DDBJ databases">
        <title>Atta colombica WGS genome.</title>
        <authorList>
            <person name="Nygaard S."/>
            <person name="Hu H."/>
            <person name="Boomsma J."/>
            <person name="Zhang G."/>
        </authorList>
    </citation>
    <scope>NUCLEOTIDE SEQUENCE [LARGE SCALE GENOMIC DNA]</scope>
    <source>
        <strain evidence="1">Treedump-2</strain>
        <tissue evidence="1">Whole body</tissue>
    </source>
</reference>
<feature type="non-terminal residue" evidence="1">
    <location>
        <position position="1"/>
    </location>
</feature>
<dbReference type="AlphaFoldDB" id="A0A151I1R0"/>
<accession>A0A151I1R0</accession>
<dbReference type="EMBL" id="KQ976553">
    <property type="protein sequence ID" value="KYM80830.1"/>
    <property type="molecule type" value="Genomic_DNA"/>
</dbReference>
<evidence type="ECO:0000313" key="2">
    <source>
        <dbReference type="Proteomes" id="UP000078540"/>
    </source>
</evidence>
<sequence>CYVQTPHGAEGVNVIGTELLHRFGRVQGPNRKGTVGKDWLSVMELNPNNREEEKCNRGRAYNKYKERFVQINKRGFNLTVLSK</sequence>